<dbReference type="SUPFAM" id="SSF55957">
    <property type="entry name" value="Phosphoglucomutase, C-terminal domain"/>
    <property type="match status" value="1"/>
</dbReference>
<dbReference type="Pfam" id="PF02880">
    <property type="entry name" value="PGM_PMM_III"/>
    <property type="match status" value="1"/>
</dbReference>
<dbReference type="InterPro" id="IPR005846">
    <property type="entry name" value="A-D-PHexomutase_a/b/a-III"/>
</dbReference>
<organism evidence="11">
    <name type="scientific">marine metagenome</name>
    <dbReference type="NCBI Taxonomy" id="408172"/>
    <lineage>
        <taxon>unclassified sequences</taxon>
        <taxon>metagenomes</taxon>
        <taxon>ecological metagenomes</taxon>
    </lineage>
</organism>
<dbReference type="InterPro" id="IPR016066">
    <property type="entry name" value="A-D-PHexomutase_CS"/>
</dbReference>
<reference evidence="11" key="1">
    <citation type="submission" date="2018-05" db="EMBL/GenBank/DDBJ databases">
        <authorList>
            <person name="Lanie J.A."/>
            <person name="Ng W.-L."/>
            <person name="Kazmierczak K.M."/>
            <person name="Andrzejewski T.M."/>
            <person name="Davidsen T.M."/>
            <person name="Wayne K.J."/>
            <person name="Tettelin H."/>
            <person name="Glass J.I."/>
            <person name="Rusch D."/>
            <person name="Podicherti R."/>
            <person name="Tsui H.-C.T."/>
            <person name="Winkler M.E."/>
        </authorList>
    </citation>
    <scope>NUCLEOTIDE SEQUENCE</scope>
</reference>
<dbReference type="Pfam" id="PF02878">
    <property type="entry name" value="PGM_PMM_I"/>
    <property type="match status" value="1"/>
</dbReference>
<keyword evidence="3" id="KW-0597">Phosphoprotein</keyword>
<evidence type="ECO:0000259" key="10">
    <source>
        <dbReference type="Pfam" id="PF02880"/>
    </source>
</evidence>
<dbReference type="Pfam" id="PF02879">
    <property type="entry name" value="PGM_PMM_II"/>
    <property type="match status" value="1"/>
</dbReference>
<evidence type="ECO:0000313" key="11">
    <source>
        <dbReference type="EMBL" id="SUZ49668.1"/>
    </source>
</evidence>
<dbReference type="AlphaFoldDB" id="A0A381N7M5"/>
<dbReference type="GO" id="GO:0000287">
    <property type="term" value="F:magnesium ion binding"/>
    <property type="evidence" value="ECO:0007669"/>
    <property type="project" value="InterPro"/>
</dbReference>
<evidence type="ECO:0000256" key="1">
    <source>
        <dbReference type="ARBA" id="ARBA00001946"/>
    </source>
</evidence>
<comment type="cofactor">
    <cofactor evidence="1">
        <name>Mg(2+)</name>
        <dbReference type="ChEBI" id="CHEBI:18420"/>
    </cofactor>
</comment>
<sequence length="454" mass="50913">MNPYIFRKYDIRGIVESDFTPDVVIDLGRAFGTYVKRSGGKRVSISGDIRLTTPRLIDNFSKGLLETGITVLDMGIVPTPANYFSMFHLDIDGAVQITGSHNPPEFNGFKISYKQGAFYGDQIQDLKELIESKDFEIGVGSIEKVDIMDSYQLMLKEKIQLDKPMKAVIDCGNAAGCLSAPQIYNEMGIETTELFCDADGTFPNHHPDPTEDHNLIDLVNEIKSGQYDFGVAFDGDADRVVAVDENGGIIRSDILMTLFLPEVIKNTGDAIVYDVKCSQALEDMILKYGGKPIMWKTGHSLIKDKMKELNVNFAGEMSGHIFFADDFYGFDDAIYVSLRLAQLLSRTDRKLSELTAEIPVYYSTPEMRLECADDEEKFKISQKANEYFTANYNCNTVDGVRIKLDDGWGLVRASNTQPVIVCRFEAKSLERMEEIQNEILDKLAEFGEIALEHC</sequence>
<dbReference type="PROSITE" id="PS00710">
    <property type="entry name" value="PGM_PMM"/>
    <property type="match status" value="1"/>
</dbReference>
<gene>
    <name evidence="11" type="ORF">METZ01_LOCUS2522</name>
</gene>
<feature type="domain" description="Alpha-D-phosphohexomutase C-terminal" evidence="7">
    <location>
        <begin position="367"/>
        <end position="441"/>
    </location>
</feature>
<dbReference type="InterPro" id="IPR036900">
    <property type="entry name" value="A-D-PHexomutase_C_sf"/>
</dbReference>
<evidence type="ECO:0000259" key="7">
    <source>
        <dbReference type="Pfam" id="PF00408"/>
    </source>
</evidence>
<dbReference type="Gene3D" id="3.30.310.50">
    <property type="entry name" value="Alpha-D-phosphohexomutase, C-terminal domain"/>
    <property type="match status" value="1"/>
</dbReference>
<dbReference type="SUPFAM" id="SSF53738">
    <property type="entry name" value="Phosphoglucomutase, first 3 domains"/>
    <property type="match status" value="3"/>
</dbReference>
<evidence type="ECO:0008006" key="12">
    <source>
        <dbReference type="Google" id="ProtNLM"/>
    </source>
</evidence>
<name>A0A381N7M5_9ZZZZ</name>
<dbReference type="Pfam" id="PF00408">
    <property type="entry name" value="PGM_PMM_IV"/>
    <property type="match status" value="1"/>
</dbReference>
<dbReference type="InterPro" id="IPR005841">
    <property type="entry name" value="Alpha-D-phosphohexomutase_SF"/>
</dbReference>
<dbReference type="PANTHER" id="PTHR43771">
    <property type="entry name" value="PHOSPHOMANNOMUTASE"/>
    <property type="match status" value="1"/>
</dbReference>
<evidence type="ECO:0000256" key="4">
    <source>
        <dbReference type="ARBA" id="ARBA00022723"/>
    </source>
</evidence>
<dbReference type="EMBL" id="UINC01000129">
    <property type="protein sequence ID" value="SUZ49668.1"/>
    <property type="molecule type" value="Genomic_DNA"/>
</dbReference>
<evidence type="ECO:0000256" key="3">
    <source>
        <dbReference type="ARBA" id="ARBA00022553"/>
    </source>
</evidence>
<dbReference type="InterPro" id="IPR005845">
    <property type="entry name" value="A-D-PHexomutase_a/b/a-II"/>
</dbReference>
<evidence type="ECO:0000256" key="6">
    <source>
        <dbReference type="ARBA" id="ARBA00023235"/>
    </source>
</evidence>
<comment type="similarity">
    <text evidence="2">Belongs to the phosphohexose mutase family.</text>
</comment>
<dbReference type="InterPro" id="IPR005844">
    <property type="entry name" value="A-D-PHexomutase_a/b/a-I"/>
</dbReference>
<keyword evidence="6" id="KW-0413">Isomerase</keyword>
<evidence type="ECO:0000256" key="2">
    <source>
        <dbReference type="ARBA" id="ARBA00010231"/>
    </source>
</evidence>
<feature type="domain" description="Alpha-D-phosphohexomutase alpha/beta/alpha" evidence="10">
    <location>
        <begin position="253"/>
        <end position="358"/>
    </location>
</feature>
<dbReference type="InterPro" id="IPR016055">
    <property type="entry name" value="A-D-PHexomutase_a/b/a-I/II/III"/>
</dbReference>
<dbReference type="GO" id="GO:0005975">
    <property type="term" value="P:carbohydrate metabolic process"/>
    <property type="evidence" value="ECO:0007669"/>
    <property type="project" value="InterPro"/>
</dbReference>
<feature type="domain" description="Alpha-D-phosphohexomutase alpha/beta/alpha" evidence="8">
    <location>
        <begin position="5"/>
        <end position="135"/>
    </location>
</feature>
<keyword evidence="4" id="KW-0479">Metal-binding</keyword>
<evidence type="ECO:0000259" key="8">
    <source>
        <dbReference type="Pfam" id="PF02878"/>
    </source>
</evidence>
<feature type="domain" description="Alpha-D-phosphohexomutase alpha/beta/alpha" evidence="9">
    <location>
        <begin position="155"/>
        <end position="247"/>
    </location>
</feature>
<dbReference type="GO" id="GO:0016868">
    <property type="term" value="F:intramolecular phosphotransferase activity"/>
    <property type="evidence" value="ECO:0007669"/>
    <property type="project" value="InterPro"/>
</dbReference>
<accession>A0A381N7M5</accession>
<keyword evidence="5" id="KW-0460">Magnesium</keyword>
<dbReference type="PANTHER" id="PTHR43771:SF2">
    <property type="entry name" value="PHOSPHOMANNOMUTASE_PHOSPHOGLUCOMUTASE"/>
    <property type="match status" value="1"/>
</dbReference>
<evidence type="ECO:0000256" key="5">
    <source>
        <dbReference type="ARBA" id="ARBA00022842"/>
    </source>
</evidence>
<dbReference type="Gene3D" id="3.40.120.10">
    <property type="entry name" value="Alpha-D-Glucose-1,6-Bisphosphate, subunit A, domain 3"/>
    <property type="match status" value="3"/>
</dbReference>
<dbReference type="CDD" id="cd03089">
    <property type="entry name" value="PMM_PGM"/>
    <property type="match status" value="1"/>
</dbReference>
<dbReference type="InterPro" id="IPR005843">
    <property type="entry name" value="A-D-PHexomutase_C"/>
</dbReference>
<proteinExistence type="inferred from homology"/>
<dbReference type="PRINTS" id="PR00509">
    <property type="entry name" value="PGMPMM"/>
</dbReference>
<protein>
    <recommendedName>
        <fullName evidence="12">Phosphomannomutase</fullName>
    </recommendedName>
</protein>
<evidence type="ECO:0000259" key="9">
    <source>
        <dbReference type="Pfam" id="PF02879"/>
    </source>
</evidence>